<proteinExistence type="predicted"/>
<dbReference type="CDD" id="cd16278">
    <property type="entry name" value="metallo-hydrolase-like_MBL-fold"/>
    <property type="match status" value="1"/>
</dbReference>
<dbReference type="InterPro" id="IPR050662">
    <property type="entry name" value="Sec-metab_biosynth-thioest"/>
</dbReference>
<dbReference type="Gene3D" id="3.60.15.10">
    <property type="entry name" value="Ribonuclease Z/Hydroxyacylglutathione hydrolase-like"/>
    <property type="match status" value="1"/>
</dbReference>
<reference evidence="2 3" key="2">
    <citation type="submission" date="2024-08" db="EMBL/GenBank/DDBJ databases">
        <title>Phylogenomic analyses of a clade within the roseobacter group suggest taxonomic reassignments of species of the genera Aestuariivita, Citreicella, Loktanella, Nautella, Pelagibaca, Ruegeria, Thalassobius, Thiobacimonas and Tropicibacter, and the proposal o.</title>
        <authorList>
            <person name="Jeon C.O."/>
        </authorList>
    </citation>
    <scope>NUCLEOTIDE SEQUENCE [LARGE SCALE GENOMIC DNA]</scope>
    <source>
        <strain evidence="2 3">SS1-5</strain>
    </source>
</reference>
<organism evidence="2 3">
    <name type="scientific">Yoonia rhodophyticola</name>
    <dbReference type="NCBI Taxonomy" id="3137370"/>
    <lineage>
        <taxon>Bacteria</taxon>
        <taxon>Pseudomonadati</taxon>
        <taxon>Pseudomonadota</taxon>
        <taxon>Alphaproteobacteria</taxon>
        <taxon>Rhodobacterales</taxon>
        <taxon>Paracoccaceae</taxon>
        <taxon>Yoonia</taxon>
    </lineage>
</organism>
<dbReference type="InterPro" id="IPR036866">
    <property type="entry name" value="RibonucZ/Hydroxyglut_hydro"/>
</dbReference>
<evidence type="ECO:0000259" key="1">
    <source>
        <dbReference type="SMART" id="SM00849"/>
    </source>
</evidence>
<dbReference type="InterPro" id="IPR041516">
    <property type="entry name" value="LACTB2_WH"/>
</dbReference>
<dbReference type="PANTHER" id="PTHR23131">
    <property type="entry name" value="ENDORIBONUCLEASE LACTB2"/>
    <property type="match status" value="1"/>
</dbReference>
<feature type="domain" description="Metallo-beta-lactamase" evidence="1">
    <location>
        <begin position="35"/>
        <end position="214"/>
    </location>
</feature>
<dbReference type="Proteomes" id="UP001470809">
    <property type="component" value="Chromosome"/>
</dbReference>
<dbReference type="SMART" id="SM00849">
    <property type="entry name" value="Lactamase_B"/>
    <property type="match status" value="1"/>
</dbReference>
<dbReference type="EMBL" id="CP151767">
    <property type="protein sequence ID" value="XFU26645.1"/>
    <property type="molecule type" value="Genomic_DNA"/>
</dbReference>
<evidence type="ECO:0000313" key="3">
    <source>
        <dbReference type="Proteomes" id="UP001470809"/>
    </source>
</evidence>
<dbReference type="Gene3D" id="1.10.10.10">
    <property type="entry name" value="Winged helix-like DNA-binding domain superfamily/Winged helix DNA-binding domain"/>
    <property type="match status" value="1"/>
</dbReference>
<dbReference type="SUPFAM" id="SSF56281">
    <property type="entry name" value="Metallo-hydrolase/oxidoreductase"/>
    <property type="match status" value="1"/>
</dbReference>
<dbReference type="InterPro" id="IPR001279">
    <property type="entry name" value="Metallo-B-lactamas"/>
</dbReference>
<gene>
    <name evidence="2" type="ORF">AABB31_22945</name>
</gene>
<accession>A0ABZ3JBS8</accession>
<name>A0ABZ3JBS8_9RHOB</name>
<evidence type="ECO:0000313" key="2">
    <source>
        <dbReference type="EMBL" id="XFU26645.1"/>
    </source>
</evidence>
<dbReference type="RefSeq" id="WP_373635460.1">
    <property type="nucleotide sequence ID" value="NZ_CP151767.2"/>
</dbReference>
<dbReference type="Pfam" id="PF00753">
    <property type="entry name" value="Lactamase_B"/>
    <property type="match status" value="1"/>
</dbReference>
<reference evidence="3" key="1">
    <citation type="submission" date="2024-04" db="EMBL/GenBank/DDBJ databases">
        <title>Phylogenomic analyses of a clade within the roseobacter group suggest taxonomic reassignments of species of the genera Aestuariivita, Citreicella, Loktanella, Nautella, Pelagibaca, Ruegeria, Thalassobius, Thiobacimonas and Tropicibacter, and the proposal o.</title>
        <authorList>
            <person name="Jeon C.O."/>
        </authorList>
    </citation>
    <scope>NUCLEOTIDE SEQUENCE [LARGE SCALE GENOMIC DNA]</scope>
    <source>
        <strain evidence="3">SS1-5</strain>
    </source>
</reference>
<dbReference type="InterPro" id="IPR036388">
    <property type="entry name" value="WH-like_DNA-bd_sf"/>
</dbReference>
<dbReference type="Pfam" id="PF17778">
    <property type="entry name" value="WHD_BLACT"/>
    <property type="match status" value="1"/>
</dbReference>
<sequence>MQAAPFEPEPGKPHPLAPGLQLVLAPNPSPMTERGTNTYLLGTDALVVIDPGPADSVHLQALLRTIAGRPVRYILLTHSHRDHSGLAPDLARETGAPVAAFGPSAAGQSDVMAALAASGHLGGGEGIDPAFTPDITLQDEQLLRVDDWALRALHTPGHMGNHMCFVWNHAVFTGDHVMGWSSSIISPPDGDLTDFMASCHKLQDIAARVYYPGHGAPIHKPMDRLAWLIAHRQTRSAEVTAALVHGPKTPATLAQTIYADLPTKMLPIAERNVLAHLIDLVRRDIVAARGGISAHAEFGLLDVENTQTRK</sequence>
<protein>
    <submittedName>
        <fullName evidence="2">MBL fold metallo-hydrolase</fullName>
    </submittedName>
</protein>
<keyword evidence="3" id="KW-1185">Reference proteome</keyword>
<dbReference type="PANTHER" id="PTHR23131:SF0">
    <property type="entry name" value="ENDORIBONUCLEASE LACTB2"/>
    <property type="match status" value="1"/>
</dbReference>